<keyword evidence="1" id="KW-1133">Transmembrane helix</keyword>
<dbReference type="Pfam" id="PF18935">
    <property type="entry name" value="DUF5683"/>
    <property type="match status" value="1"/>
</dbReference>
<keyword evidence="1" id="KW-0812">Transmembrane</keyword>
<dbReference type="RefSeq" id="WP_131957280.1">
    <property type="nucleotide sequence ID" value="NZ_SMFL01000002.1"/>
</dbReference>
<reference evidence="3 4" key="1">
    <citation type="submission" date="2019-03" db="EMBL/GenBank/DDBJ databases">
        <title>Dyadobacter AR-3-6 sp. nov., isolated from arctic soil.</title>
        <authorList>
            <person name="Chaudhary D.K."/>
        </authorList>
    </citation>
    <scope>NUCLEOTIDE SEQUENCE [LARGE SCALE GENOMIC DNA]</scope>
    <source>
        <strain evidence="3 4">AR-3-6</strain>
    </source>
</reference>
<keyword evidence="4" id="KW-1185">Reference proteome</keyword>
<keyword evidence="1" id="KW-0472">Membrane</keyword>
<comment type="caution">
    <text evidence="3">The sequence shown here is derived from an EMBL/GenBank/DDBJ whole genome shotgun (WGS) entry which is preliminary data.</text>
</comment>
<evidence type="ECO:0000256" key="1">
    <source>
        <dbReference type="SAM" id="Phobius"/>
    </source>
</evidence>
<evidence type="ECO:0000313" key="4">
    <source>
        <dbReference type="Proteomes" id="UP000294850"/>
    </source>
</evidence>
<dbReference type="AlphaFoldDB" id="A0A4R5DXM7"/>
<organism evidence="3 4">
    <name type="scientific">Dyadobacter psychrotolerans</name>
    <dbReference type="NCBI Taxonomy" id="2541721"/>
    <lineage>
        <taxon>Bacteria</taxon>
        <taxon>Pseudomonadati</taxon>
        <taxon>Bacteroidota</taxon>
        <taxon>Cytophagia</taxon>
        <taxon>Cytophagales</taxon>
        <taxon>Spirosomataceae</taxon>
        <taxon>Dyadobacter</taxon>
    </lineage>
</organism>
<feature type="transmembrane region" description="Helical" evidence="1">
    <location>
        <begin position="63"/>
        <end position="82"/>
    </location>
</feature>
<sequence>MSQRNTADSVRSVTRPVLLTDSLVKSVTDTLGKNGKKKFMPDPKRATRLALIPGFGQLYNRDYWKLPIIYLSMGGGIYAFHLNRIKYKDFLIAYEQFYDLDKNSSTYGQLKPTVTQDTRVQVRVRNLFATESEYVEATRDAIERQKNYWRRNKNLSIIVAGLIYSLTIVEANVAAHLKTFDLTDDLSMRIEPKLSQPMLRQPAPGLRLVFNIK</sequence>
<protein>
    <recommendedName>
        <fullName evidence="2">DUF5683 domain-containing protein</fullName>
    </recommendedName>
</protein>
<feature type="transmembrane region" description="Helical" evidence="1">
    <location>
        <begin position="154"/>
        <end position="175"/>
    </location>
</feature>
<accession>A0A4R5DXM7</accession>
<feature type="domain" description="DUF5683" evidence="2">
    <location>
        <begin position="40"/>
        <end position="211"/>
    </location>
</feature>
<dbReference type="Proteomes" id="UP000294850">
    <property type="component" value="Unassembled WGS sequence"/>
</dbReference>
<gene>
    <name evidence="3" type="ORF">E0F88_05860</name>
</gene>
<dbReference type="InterPro" id="IPR043738">
    <property type="entry name" value="DUF5683"/>
</dbReference>
<name>A0A4R5DXM7_9BACT</name>
<dbReference type="OrthoDB" id="9813910at2"/>
<evidence type="ECO:0000259" key="2">
    <source>
        <dbReference type="Pfam" id="PF18935"/>
    </source>
</evidence>
<dbReference type="EMBL" id="SMFL01000002">
    <property type="protein sequence ID" value="TDE17414.1"/>
    <property type="molecule type" value="Genomic_DNA"/>
</dbReference>
<proteinExistence type="predicted"/>
<evidence type="ECO:0000313" key="3">
    <source>
        <dbReference type="EMBL" id="TDE17414.1"/>
    </source>
</evidence>